<dbReference type="Gene3D" id="3.40.50.150">
    <property type="entry name" value="Vaccinia Virus protein VP39"/>
    <property type="match status" value="1"/>
</dbReference>
<dbReference type="Proteomes" id="UP000076927">
    <property type="component" value="Chromosome"/>
</dbReference>
<dbReference type="SUPFAM" id="SSF53335">
    <property type="entry name" value="S-adenosyl-L-methionine-dependent methyltransferases"/>
    <property type="match status" value="1"/>
</dbReference>
<dbReference type="STRING" id="1178515.SY83_18080"/>
<keyword evidence="2" id="KW-1185">Reference proteome</keyword>
<name>A0A172TLP1_9BACL</name>
<dbReference type="PANTHER" id="PTHR36112">
    <property type="entry name" value="RIBOSOMAL RNA SMALL SUBUNIT METHYLTRANSFERASE J"/>
    <property type="match status" value="1"/>
</dbReference>
<keyword evidence="1" id="KW-0489">Methyltransferase</keyword>
<proteinExistence type="predicted"/>
<organism evidence="1 2">
    <name type="scientific">Paenibacillus swuensis</name>
    <dbReference type="NCBI Taxonomy" id="1178515"/>
    <lineage>
        <taxon>Bacteria</taxon>
        <taxon>Bacillati</taxon>
        <taxon>Bacillota</taxon>
        <taxon>Bacilli</taxon>
        <taxon>Bacillales</taxon>
        <taxon>Paenibacillaceae</taxon>
        <taxon>Paenibacillus</taxon>
    </lineage>
</organism>
<keyword evidence="1" id="KW-0808">Transferase</keyword>
<evidence type="ECO:0000313" key="1">
    <source>
        <dbReference type="EMBL" id="ANE47886.1"/>
    </source>
</evidence>
<dbReference type="OrthoDB" id="1653798at2"/>
<dbReference type="EMBL" id="CP011388">
    <property type="protein sequence ID" value="ANE47886.1"/>
    <property type="molecule type" value="Genomic_DNA"/>
</dbReference>
<evidence type="ECO:0000313" key="2">
    <source>
        <dbReference type="Proteomes" id="UP000076927"/>
    </source>
</evidence>
<dbReference type="GO" id="GO:0008990">
    <property type="term" value="F:rRNA (guanine-N2-)-methyltransferase activity"/>
    <property type="evidence" value="ECO:0007669"/>
    <property type="project" value="InterPro"/>
</dbReference>
<accession>A0A172TLP1</accession>
<dbReference type="AlphaFoldDB" id="A0A172TLP1"/>
<gene>
    <name evidence="1" type="ORF">SY83_18080</name>
</gene>
<dbReference type="Pfam" id="PF04445">
    <property type="entry name" value="SAM_MT"/>
    <property type="match status" value="1"/>
</dbReference>
<dbReference type="KEGG" id="pswu:SY83_18080"/>
<dbReference type="PANTHER" id="PTHR36112:SF1">
    <property type="entry name" value="RIBOSOMAL RNA SMALL SUBUNIT METHYLTRANSFERASE J"/>
    <property type="match status" value="1"/>
</dbReference>
<dbReference type="InterPro" id="IPR029063">
    <property type="entry name" value="SAM-dependent_MTases_sf"/>
</dbReference>
<protein>
    <submittedName>
        <fullName evidence="1">SAM-dependent methyltransferase</fullName>
    </submittedName>
</protein>
<reference evidence="1 2" key="1">
    <citation type="submission" date="2015-01" db="EMBL/GenBank/DDBJ databases">
        <title>Paenibacillus swuensis/DY6/whole genome sequencing.</title>
        <authorList>
            <person name="Kim M.K."/>
            <person name="Srinivasan S."/>
            <person name="Lee J.-J."/>
        </authorList>
    </citation>
    <scope>NUCLEOTIDE SEQUENCE [LARGE SCALE GENOMIC DNA]</scope>
    <source>
        <strain evidence="1 2">DY6</strain>
    </source>
</reference>
<dbReference type="PATRIC" id="fig|1178515.4.peg.3644"/>
<sequence>MVTTVYHPTAAVEVKARQLSLRLGVNYVPRRESSVPRLRSQHGAEALWIVSERELKYMNVHDAVLFFHPSTGILRVKRMLKGEEDTLVRLAGIVPGTSVIDCTAGLASDSIVMSYASGETGKVTAIESDLNISTIIDEGLQTYVSEVPELNEAMRRIQVRRMNHLDYLRSLSDDSVDIIYFDPMFRNAIAESNSISPLRGTANDAPLTTDAIREAARVARHRLVMKEHRDSEEFDRLGFSHVHRTYSKIAYGVINL</sequence>
<dbReference type="InterPro" id="IPR007536">
    <property type="entry name" value="16SrRNA_methylTrfase_J"/>
</dbReference>